<gene>
    <name evidence="2" type="ORF">Anapl_10189</name>
</gene>
<feature type="compositionally biased region" description="Low complexity" evidence="1">
    <location>
        <begin position="67"/>
        <end position="76"/>
    </location>
</feature>
<protein>
    <submittedName>
        <fullName evidence="2">Uncharacterized protein</fullName>
    </submittedName>
</protein>
<name>R0LS28_ANAPL</name>
<evidence type="ECO:0000313" key="2">
    <source>
        <dbReference type="EMBL" id="EOB03223.1"/>
    </source>
</evidence>
<feature type="compositionally biased region" description="Polar residues" evidence="1">
    <location>
        <begin position="53"/>
        <end position="64"/>
    </location>
</feature>
<evidence type="ECO:0000256" key="1">
    <source>
        <dbReference type="SAM" id="MobiDB-lite"/>
    </source>
</evidence>
<organism evidence="2 3">
    <name type="scientific">Anas platyrhynchos</name>
    <name type="common">Mallard</name>
    <name type="synonym">Anas boschas</name>
    <dbReference type="NCBI Taxonomy" id="8839"/>
    <lineage>
        <taxon>Eukaryota</taxon>
        <taxon>Metazoa</taxon>
        <taxon>Chordata</taxon>
        <taxon>Craniata</taxon>
        <taxon>Vertebrata</taxon>
        <taxon>Euteleostomi</taxon>
        <taxon>Archelosauria</taxon>
        <taxon>Archosauria</taxon>
        <taxon>Dinosauria</taxon>
        <taxon>Saurischia</taxon>
        <taxon>Theropoda</taxon>
        <taxon>Coelurosauria</taxon>
        <taxon>Aves</taxon>
        <taxon>Neognathae</taxon>
        <taxon>Galloanserae</taxon>
        <taxon>Anseriformes</taxon>
        <taxon>Anatidae</taxon>
        <taxon>Anatinae</taxon>
        <taxon>Anas</taxon>
    </lineage>
</organism>
<feature type="region of interest" description="Disordered" evidence="1">
    <location>
        <begin position="50"/>
        <end position="76"/>
    </location>
</feature>
<accession>R0LS28</accession>
<keyword evidence="3" id="KW-1185">Reference proteome</keyword>
<reference evidence="3" key="1">
    <citation type="journal article" date="2013" name="Nat. Genet.">
        <title>The duck genome and transcriptome provide insight into an avian influenza virus reservoir species.</title>
        <authorList>
            <person name="Huang Y."/>
            <person name="Li Y."/>
            <person name="Burt D.W."/>
            <person name="Chen H."/>
            <person name="Zhang Y."/>
            <person name="Qian W."/>
            <person name="Kim H."/>
            <person name="Gan S."/>
            <person name="Zhao Y."/>
            <person name="Li J."/>
            <person name="Yi K."/>
            <person name="Feng H."/>
            <person name="Zhu P."/>
            <person name="Li B."/>
            <person name="Liu Q."/>
            <person name="Fairley S."/>
            <person name="Magor K.E."/>
            <person name="Du Z."/>
            <person name="Hu X."/>
            <person name="Goodman L."/>
            <person name="Tafer H."/>
            <person name="Vignal A."/>
            <person name="Lee T."/>
            <person name="Kim K.W."/>
            <person name="Sheng Z."/>
            <person name="An Y."/>
            <person name="Searle S."/>
            <person name="Herrero J."/>
            <person name="Groenen M.A."/>
            <person name="Crooijmans R.P."/>
            <person name="Faraut T."/>
            <person name="Cai Q."/>
            <person name="Webster R.G."/>
            <person name="Aldridge J.R."/>
            <person name="Warren W.C."/>
            <person name="Bartschat S."/>
            <person name="Kehr S."/>
            <person name="Marz M."/>
            <person name="Stadler P.F."/>
            <person name="Smith J."/>
            <person name="Kraus R.H."/>
            <person name="Zhao Y."/>
            <person name="Ren L."/>
            <person name="Fei J."/>
            <person name="Morisson M."/>
            <person name="Kaiser P."/>
            <person name="Griffin D.K."/>
            <person name="Rao M."/>
            <person name="Pitel F."/>
            <person name="Wang J."/>
            <person name="Li N."/>
        </authorList>
    </citation>
    <scope>NUCLEOTIDE SEQUENCE [LARGE SCALE GENOMIC DNA]</scope>
</reference>
<dbReference type="EMBL" id="KB742877">
    <property type="protein sequence ID" value="EOB03223.1"/>
    <property type="molecule type" value="Genomic_DNA"/>
</dbReference>
<sequence>MPSQKETVQQAQTAAAAFPSPAGLLVHSHEDKGGTVLHLLAAAQNLKAKPGSKTHQPFSMQNGNGKAATRTAPDTDTAVAPSIKTFPASLILSELIMSLGFTARKQLLHNQEDFDQLCETIRSVRNATAGCFRRDLDSRQFVPMTSPEKNKHGKLTHFFKLVFTTLQYVHNPESSGALAESWWQSTQATLEGSTSQTVYTYSTDAQNTQISGLHEKYINIHVFKFGYETQHPYMTNSQSNPRNLNLDKNNCQTTYQPAGDKEKRHVPPHMHPCWLHMKDSPDCQTIPQTPWYKLVYIPHGFIAGIPCYHITNHGACRPPWRYSHTAALNRKRTQVTNSVYLYRHKCKIQRGCKFHGTCGANTAAALPSLGKSEEMITARNREIKAALLTDTAPLVQTLALSPLALEKKRL</sequence>
<evidence type="ECO:0000313" key="3">
    <source>
        <dbReference type="Proteomes" id="UP000296049"/>
    </source>
</evidence>
<proteinExistence type="predicted"/>
<dbReference type="AlphaFoldDB" id="R0LS28"/>
<dbReference type="Proteomes" id="UP000296049">
    <property type="component" value="Unassembled WGS sequence"/>
</dbReference>